<dbReference type="Gene3D" id="1.10.357.10">
    <property type="entry name" value="Tetracycline Repressor, domain 2"/>
    <property type="match status" value="1"/>
</dbReference>
<accession>A0A6M4ITH3</accession>
<dbReference type="AlphaFoldDB" id="A0A6M4ITH3"/>
<dbReference type="Pfam" id="PF21993">
    <property type="entry name" value="TetR_C_13_2"/>
    <property type="match status" value="1"/>
</dbReference>
<proteinExistence type="predicted"/>
<evidence type="ECO:0000256" key="3">
    <source>
        <dbReference type="ARBA" id="ARBA00023163"/>
    </source>
</evidence>
<organism evidence="6 7">
    <name type="scientific">Gemmatimonas groenlandica</name>
    <dbReference type="NCBI Taxonomy" id="2732249"/>
    <lineage>
        <taxon>Bacteria</taxon>
        <taxon>Pseudomonadati</taxon>
        <taxon>Gemmatimonadota</taxon>
        <taxon>Gemmatimonadia</taxon>
        <taxon>Gemmatimonadales</taxon>
        <taxon>Gemmatimonadaceae</taxon>
        <taxon>Gemmatimonas</taxon>
    </lineage>
</organism>
<keyword evidence="1" id="KW-0805">Transcription regulation</keyword>
<dbReference type="PROSITE" id="PS50977">
    <property type="entry name" value="HTH_TETR_2"/>
    <property type="match status" value="1"/>
</dbReference>
<reference evidence="6 7" key="1">
    <citation type="submission" date="2020-05" db="EMBL/GenBank/DDBJ databases">
        <title>Complete genome sequence of Gemmatimonas greenlandica TET16.</title>
        <authorList>
            <person name="Zeng Y."/>
        </authorList>
    </citation>
    <scope>NUCLEOTIDE SEQUENCE [LARGE SCALE GENOMIC DNA]</scope>
    <source>
        <strain evidence="6 7">TET16</strain>
    </source>
</reference>
<evidence type="ECO:0000313" key="6">
    <source>
        <dbReference type="EMBL" id="QJR38033.1"/>
    </source>
</evidence>
<evidence type="ECO:0000256" key="2">
    <source>
        <dbReference type="ARBA" id="ARBA00023125"/>
    </source>
</evidence>
<dbReference type="InterPro" id="IPR009057">
    <property type="entry name" value="Homeodomain-like_sf"/>
</dbReference>
<dbReference type="RefSeq" id="WP_171227469.1">
    <property type="nucleotide sequence ID" value="NZ_CP053085.1"/>
</dbReference>
<keyword evidence="3" id="KW-0804">Transcription</keyword>
<dbReference type="SUPFAM" id="SSF46689">
    <property type="entry name" value="Homeodomain-like"/>
    <property type="match status" value="1"/>
</dbReference>
<dbReference type="PANTHER" id="PTHR47506:SF6">
    <property type="entry name" value="HTH-TYPE TRANSCRIPTIONAL REPRESSOR NEMR"/>
    <property type="match status" value="1"/>
</dbReference>
<evidence type="ECO:0000256" key="1">
    <source>
        <dbReference type="ARBA" id="ARBA00023015"/>
    </source>
</evidence>
<dbReference type="InterPro" id="IPR036271">
    <property type="entry name" value="Tet_transcr_reg_TetR-rel_C_sf"/>
</dbReference>
<dbReference type="InterPro" id="IPR001647">
    <property type="entry name" value="HTH_TetR"/>
</dbReference>
<dbReference type="GO" id="GO:0003677">
    <property type="term" value="F:DNA binding"/>
    <property type="evidence" value="ECO:0007669"/>
    <property type="project" value="UniProtKB-UniRule"/>
</dbReference>
<feature type="DNA-binding region" description="H-T-H motif" evidence="4">
    <location>
        <begin position="26"/>
        <end position="45"/>
    </location>
</feature>
<dbReference type="PANTHER" id="PTHR47506">
    <property type="entry name" value="TRANSCRIPTIONAL REGULATORY PROTEIN"/>
    <property type="match status" value="1"/>
</dbReference>
<dbReference type="SUPFAM" id="SSF48498">
    <property type="entry name" value="Tetracyclin repressor-like, C-terminal domain"/>
    <property type="match status" value="1"/>
</dbReference>
<dbReference type="KEGG" id="ggr:HKW67_22125"/>
<evidence type="ECO:0000313" key="7">
    <source>
        <dbReference type="Proteomes" id="UP000500938"/>
    </source>
</evidence>
<dbReference type="Pfam" id="PF00440">
    <property type="entry name" value="TetR_N"/>
    <property type="match status" value="1"/>
</dbReference>
<dbReference type="Proteomes" id="UP000500938">
    <property type="component" value="Chromosome"/>
</dbReference>
<name>A0A6M4ITH3_9BACT</name>
<sequence length="225" mass="25102">MSDRRTQILDAAATLISERGFTSTSVDDVIKGAKLSGKSHFYHYFKSKEELGYEVLNRQFERFAERGLAILREPMIDPLERLNLFIDAVVALQSESGGRRGSPFGNLAAELADAHEGFRVRIEAVFERWASQIRSLLWEARPQLQDDVDAVRLSRFIIAALEGAVLMTRVKRDLSVLEGIAEDLKRFIAMHVRDNAAIQVSRHLEYAGSSQHGIAGNMSVPSMAG</sequence>
<evidence type="ECO:0000256" key="4">
    <source>
        <dbReference type="PROSITE-ProRule" id="PRU00335"/>
    </source>
</evidence>
<keyword evidence="2 4" id="KW-0238">DNA-binding</keyword>
<evidence type="ECO:0000259" key="5">
    <source>
        <dbReference type="PROSITE" id="PS50977"/>
    </source>
</evidence>
<protein>
    <submittedName>
        <fullName evidence="6">TetR family transcriptional regulator</fullName>
    </submittedName>
</protein>
<keyword evidence="7" id="KW-1185">Reference proteome</keyword>
<feature type="domain" description="HTH tetR-type" evidence="5">
    <location>
        <begin position="2"/>
        <end position="63"/>
    </location>
</feature>
<gene>
    <name evidence="6" type="ORF">HKW67_22125</name>
</gene>
<dbReference type="EMBL" id="CP053085">
    <property type="protein sequence ID" value="QJR38033.1"/>
    <property type="molecule type" value="Genomic_DNA"/>
</dbReference>
<dbReference type="InterPro" id="IPR054156">
    <property type="entry name" value="YxaF_TetR_C"/>
</dbReference>